<dbReference type="PANTHER" id="PTHR19855:SF11">
    <property type="entry name" value="RIBOSOME BIOGENESIS PROTEIN WDR12"/>
    <property type="match status" value="1"/>
</dbReference>
<dbReference type="GO" id="GO:0043021">
    <property type="term" value="F:ribonucleoprotein complex binding"/>
    <property type="evidence" value="ECO:0007669"/>
    <property type="project" value="UniProtKB-UniRule"/>
</dbReference>
<organism evidence="9 10">
    <name type="scientific">Ascoidea rubescens DSM 1968</name>
    <dbReference type="NCBI Taxonomy" id="1344418"/>
    <lineage>
        <taxon>Eukaryota</taxon>
        <taxon>Fungi</taxon>
        <taxon>Dikarya</taxon>
        <taxon>Ascomycota</taxon>
        <taxon>Saccharomycotina</taxon>
        <taxon>Saccharomycetes</taxon>
        <taxon>Ascoideaceae</taxon>
        <taxon>Ascoidea</taxon>
    </lineage>
</organism>
<evidence type="ECO:0000256" key="3">
    <source>
        <dbReference type="ARBA" id="ARBA00022574"/>
    </source>
</evidence>
<evidence type="ECO:0000259" key="8">
    <source>
        <dbReference type="Pfam" id="PF08154"/>
    </source>
</evidence>
<dbReference type="GO" id="GO:0070545">
    <property type="term" value="C:PeBoW complex"/>
    <property type="evidence" value="ECO:0007669"/>
    <property type="project" value="EnsemblFungi"/>
</dbReference>
<dbReference type="STRING" id="1344418.A0A1D2VEH2"/>
<name>A0A1D2VEH2_9ASCO</name>
<feature type="domain" description="NLE" evidence="8">
    <location>
        <begin position="8"/>
        <end position="81"/>
    </location>
</feature>
<keyword evidence="10" id="KW-1185">Reference proteome</keyword>
<dbReference type="PROSITE" id="PS50082">
    <property type="entry name" value="WD_REPEATS_2"/>
    <property type="match status" value="3"/>
</dbReference>
<comment type="similarity">
    <text evidence="6">Belongs to the WD repeat WDR12/YTM1 family.</text>
</comment>
<evidence type="ECO:0000313" key="10">
    <source>
        <dbReference type="Proteomes" id="UP000095038"/>
    </source>
</evidence>
<dbReference type="PRINTS" id="PR00320">
    <property type="entry name" value="GPROTEINBRPT"/>
</dbReference>
<comment type="subcellular location">
    <subcellularLocation>
        <location evidence="6">Nucleus</location>
        <location evidence="6">Nucleolus</location>
    </subcellularLocation>
    <subcellularLocation>
        <location evidence="6">Nucleus</location>
        <location evidence="6">Nucleoplasm</location>
    </subcellularLocation>
</comment>
<feature type="repeat" description="WD" evidence="7">
    <location>
        <begin position="212"/>
        <end position="253"/>
    </location>
</feature>
<dbReference type="Proteomes" id="UP000095038">
    <property type="component" value="Unassembled WGS sequence"/>
</dbReference>
<evidence type="ECO:0000256" key="1">
    <source>
        <dbReference type="ARBA" id="ARBA00022517"/>
    </source>
</evidence>
<dbReference type="RefSeq" id="XP_020046289.1">
    <property type="nucleotide sequence ID" value="XM_020191942.1"/>
</dbReference>
<keyword evidence="3 7" id="KW-0853">WD repeat</keyword>
<evidence type="ECO:0000313" key="9">
    <source>
        <dbReference type="EMBL" id="ODV59982.1"/>
    </source>
</evidence>
<dbReference type="GO" id="GO:0110136">
    <property type="term" value="P:protein-RNA complex remodeling"/>
    <property type="evidence" value="ECO:0007669"/>
    <property type="project" value="EnsemblFungi"/>
</dbReference>
<dbReference type="InParanoid" id="A0A1D2VEH2"/>
<reference evidence="10" key="1">
    <citation type="submission" date="2016-05" db="EMBL/GenBank/DDBJ databases">
        <title>Comparative genomics of biotechnologically important yeasts.</title>
        <authorList>
            <consortium name="DOE Joint Genome Institute"/>
            <person name="Riley R."/>
            <person name="Haridas S."/>
            <person name="Wolfe K.H."/>
            <person name="Lopes M.R."/>
            <person name="Hittinger C.T."/>
            <person name="Goker M."/>
            <person name="Salamov A."/>
            <person name="Wisecaver J."/>
            <person name="Long T.M."/>
            <person name="Aerts A.L."/>
            <person name="Barry K."/>
            <person name="Choi C."/>
            <person name="Clum A."/>
            <person name="Coughlan A.Y."/>
            <person name="Deshpande S."/>
            <person name="Douglass A.P."/>
            <person name="Hanson S.J."/>
            <person name="Klenk H.-P."/>
            <person name="Labutti K."/>
            <person name="Lapidus A."/>
            <person name="Lindquist E."/>
            <person name="Lipzen A."/>
            <person name="Meier-Kolthoff J.P."/>
            <person name="Ohm R.A."/>
            <person name="Otillar R.P."/>
            <person name="Pangilinan J."/>
            <person name="Peng Y."/>
            <person name="Rokas A."/>
            <person name="Rosa C.A."/>
            <person name="Scheuner C."/>
            <person name="Sibirny A.A."/>
            <person name="Slot J.C."/>
            <person name="Stielow J.B."/>
            <person name="Sun H."/>
            <person name="Kurtzman C.P."/>
            <person name="Blackwell M."/>
            <person name="Grigoriev I.V."/>
            <person name="Jeffries T.W."/>
        </authorList>
    </citation>
    <scope>NUCLEOTIDE SEQUENCE [LARGE SCALE GENOMIC DNA]</scope>
    <source>
        <strain evidence="10">DSM 1968</strain>
    </source>
</reference>
<dbReference type="InterPro" id="IPR012972">
    <property type="entry name" value="NLE"/>
</dbReference>
<gene>
    <name evidence="6" type="primary">YTM1</name>
    <name evidence="9" type="ORF">ASCRUDRAFT_71452</name>
</gene>
<dbReference type="GO" id="GO:0051276">
    <property type="term" value="P:chromosome organization"/>
    <property type="evidence" value="ECO:0007669"/>
    <property type="project" value="EnsemblFungi"/>
</dbReference>
<evidence type="ECO:0000256" key="5">
    <source>
        <dbReference type="ARBA" id="ARBA00023242"/>
    </source>
</evidence>
<dbReference type="InterPro" id="IPR020472">
    <property type="entry name" value="WD40_PAC1"/>
</dbReference>
<dbReference type="InterPro" id="IPR028599">
    <property type="entry name" value="WDR12/Ytm1"/>
</dbReference>
<keyword evidence="5 6" id="KW-0539">Nucleus</keyword>
<sequence>MSSTQPQIKIKFFTKDPLETLQVPDTALFVPTLLKRYGLSEIVNQLIQDQQNKIEKLEYKIIPFDFLIDSQILTTSIDEYLVDNGLSTEVILNLEYKKSVLPPIYLNSLNNNDWVSSISLNKDKILIGSYDGIIKIYNSSQNKFEKKFFSNHLNSIKDVKWITNSRVISCGNDNQLRLFKLKNNNSTEDIQNDDNSDSDDPDNSEIKTLAILEGHKYPVVKLAVNTGSNKILSASYDNTIGIWSTNLNEMTSIDFNSDSISNNLSSTSSKKRRKLFVKDEFVRRKSPLSLLEDHKQPVEDIIFDANDSSVAYSVSQDHTLKTWDLFTSRCVDTKKTSFSLLSLLQLRNSGALISGSSARHIIVIDPRASSSSKNTTIQSQLVGHKNFVVSLSQDPSNEHIFASASHDSTVKLWDIRSNNCLFTIKRNSELPTNSNKVLGLDWNSEIGIVSGGQDKKIQINKSVQVN</sequence>
<dbReference type="PROSITE" id="PS00678">
    <property type="entry name" value="WD_REPEATS_1"/>
    <property type="match status" value="1"/>
</dbReference>
<keyword evidence="2 6" id="KW-0698">rRNA processing</keyword>
<dbReference type="GeneID" id="30965578"/>
<dbReference type="FunCoup" id="A0A1D2VEH2">
    <property type="interactions" value="921"/>
</dbReference>
<comment type="subunit">
    <text evidence="6">Component of the NOP7 complex, composed of ERB1, NOP7 and YTM1. Within the NOP7 complex ERB1 appears to interact directly with NOP7 and YTM1. The NOP7 complex also associates with the 66S pre-ribosome.</text>
</comment>
<dbReference type="GO" id="GO:0000466">
    <property type="term" value="P:maturation of 5.8S rRNA from tricistronic rRNA transcript (SSU-rRNA, 5.8S rRNA, LSU-rRNA)"/>
    <property type="evidence" value="ECO:0007669"/>
    <property type="project" value="UniProtKB-UniRule"/>
</dbReference>
<keyword evidence="1 6" id="KW-0690">Ribosome biogenesis</keyword>
<feature type="repeat" description="WD" evidence="7">
    <location>
        <begin position="381"/>
        <end position="423"/>
    </location>
</feature>
<evidence type="ECO:0000256" key="4">
    <source>
        <dbReference type="ARBA" id="ARBA00022737"/>
    </source>
</evidence>
<keyword evidence="4" id="KW-0677">Repeat</keyword>
<dbReference type="HAMAP" id="MF_03029">
    <property type="entry name" value="WDR12"/>
    <property type="match status" value="1"/>
</dbReference>
<dbReference type="SMART" id="SM00320">
    <property type="entry name" value="WD40"/>
    <property type="match status" value="7"/>
</dbReference>
<proteinExistence type="inferred from homology"/>
<dbReference type="GO" id="GO:0000463">
    <property type="term" value="P:maturation of LSU-rRNA from tricistronic rRNA transcript (SSU-rRNA, 5.8S rRNA, LSU-rRNA)"/>
    <property type="evidence" value="ECO:0007669"/>
    <property type="project" value="UniProtKB-UniRule"/>
</dbReference>
<dbReference type="SUPFAM" id="SSF50978">
    <property type="entry name" value="WD40 repeat-like"/>
    <property type="match status" value="1"/>
</dbReference>
<dbReference type="GO" id="GO:0030687">
    <property type="term" value="C:preribosome, large subunit precursor"/>
    <property type="evidence" value="ECO:0007669"/>
    <property type="project" value="UniProtKB-UniRule"/>
</dbReference>
<evidence type="ECO:0000256" key="2">
    <source>
        <dbReference type="ARBA" id="ARBA00022552"/>
    </source>
</evidence>
<dbReference type="Pfam" id="PF00400">
    <property type="entry name" value="WD40"/>
    <property type="match status" value="5"/>
</dbReference>
<feature type="repeat" description="WD" evidence="7">
    <location>
        <begin position="291"/>
        <end position="333"/>
    </location>
</feature>
<dbReference type="InterPro" id="IPR019775">
    <property type="entry name" value="WD40_repeat_CS"/>
</dbReference>
<dbReference type="Gene3D" id="2.130.10.10">
    <property type="entry name" value="YVTN repeat-like/Quinoprotein amine dehydrogenase"/>
    <property type="match status" value="1"/>
</dbReference>
<comment type="function">
    <text evidence="6">Component of the NOP7 complex, which is required for maturation of the 25S and 5.8S ribosomal RNAs and formation of the 60S ribosome.</text>
</comment>
<dbReference type="InterPro" id="IPR015943">
    <property type="entry name" value="WD40/YVTN_repeat-like_dom_sf"/>
</dbReference>
<protein>
    <recommendedName>
        <fullName evidence="6">Ribosome biogenesis protein YTM1</fullName>
    </recommendedName>
</protein>
<dbReference type="AlphaFoldDB" id="A0A1D2VEH2"/>
<dbReference type="PROSITE" id="PS50294">
    <property type="entry name" value="WD_REPEATS_REGION"/>
    <property type="match status" value="2"/>
</dbReference>
<dbReference type="InterPro" id="IPR001680">
    <property type="entry name" value="WD40_rpt"/>
</dbReference>
<dbReference type="EMBL" id="KV454484">
    <property type="protein sequence ID" value="ODV59982.1"/>
    <property type="molecule type" value="Genomic_DNA"/>
</dbReference>
<dbReference type="OrthoDB" id="10251381at2759"/>
<dbReference type="Pfam" id="PF08154">
    <property type="entry name" value="NLE"/>
    <property type="match status" value="1"/>
</dbReference>
<evidence type="ECO:0000256" key="6">
    <source>
        <dbReference type="HAMAP-Rule" id="MF_03029"/>
    </source>
</evidence>
<dbReference type="GO" id="GO:0005654">
    <property type="term" value="C:nucleoplasm"/>
    <property type="evidence" value="ECO:0007669"/>
    <property type="project" value="UniProtKB-SubCell"/>
</dbReference>
<evidence type="ECO:0000256" key="7">
    <source>
        <dbReference type="PROSITE-ProRule" id="PRU00221"/>
    </source>
</evidence>
<dbReference type="InterPro" id="IPR036322">
    <property type="entry name" value="WD40_repeat_dom_sf"/>
</dbReference>
<accession>A0A1D2VEH2</accession>
<dbReference type="PANTHER" id="PTHR19855">
    <property type="entry name" value="WD40 REPEAT PROTEIN 12, 37"/>
    <property type="match status" value="1"/>
</dbReference>